<sequence>MSLKNSLRWKTHSTKAVRAISCAIRRARVGLKNPNRPIVSFIFSGPTCVGKSELAKTLATYYFGSEEAIIRLDMSEFMERHTVSKLIGSPPGYVGTLRVVSLLKLFAAGPILWSSLTR</sequence>
<proteinExistence type="predicted"/>
<dbReference type="InterPro" id="IPR028299">
    <property type="entry name" value="ClpA/B_CS2"/>
</dbReference>
<dbReference type="InterPro" id="IPR027417">
    <property type="entry name" value="P-loop_NTPase"/>
</dbReference>
<keyword evidence="1" id="KW-0934">Plastid</keyword>
<comment type="caution">
    <text evidence="7">The sequence shown here is derived from an EMBL/GenBank/DDBJ whole genome shotgun (WGS) entry which is preliminary data.</text>
</comment>
<keyword evidence="4" id="KW-0067">ATP-binding</keyword>
<gene>
    <name evidence="7" type="ORF">IFM89_036533</name>
</gene>
<dbReference type="PANTHER" id="PTHR11638:SF155">
    <property type="entry name" value="CHAPERONE PROTEIN CLPC1, CHLOROPLASTIC-LIKE"/>
    <property type="match status" value="1"/>
</dbReference>
<evidence type="ECO:0000313" key="8">
    <source>
        <dbReference type="Proteomes" id="UP000631114"/>
    </source>
</evidence>
<protein>
    <recommendedName>
        <fullName evidence="6">ATPase AAA-type core domain-containing protein</fullName>
    </recommendedName>
</protein>
<dbReference type="InterPro" id="IPR050130">
    <property type="entry name" value="ClpA_ClpB"/>
</dbReference>
<keyword evidence="5" id="KW-0143">Chaperone</keyword>
<dbReference type="GO" id="GO:0034605">
    <property type="term" value="P:cellular response to heat"/>
    <property type="evidence" value="ECO:0007669"/>
    <property type="project" value="TreeGrafter"/>
</dbReference>
<keyword evidence="3" id="KW-0547">Nucleotide-binding</keyword>
<evidence type="ECO:0000256" key="2">
    <source>
        <dbReference type="ARBA" id="ARBA00022737"/>
    </source>
</evidence>
<dbReference type="OrthoDB" id="47330at2759"/>
<dbReference type="AlphaFoldDB" id="A0A835LKM8"/>
<name>A0A835LKM8_9MAGN</name>
<dbReference type="GO" id="GO:0005737">
    <property type="term" value="C:cytoplasm"/>
    <property type="evidence" value="ECO:0007669"/>
    <property type="project" value="TreeGrafter"/>
</dbReference>
<dbReference type="Gene3D" id="3.40.50.300">
    <property type="entry name" value="P-loop containing nucleotide triphosphate hydrolases"/>
    <property type="match status" value="1"/>
</dbReference>
<keyword evidence="8" id="KW-1185">Reference proteome</keyword>
<keyword evidence="1" id="KW-0150">Chloroplast</keyword>
<accession>A0A835LKM8</accession>
<dbReference type="GO" id="GO:0005524">
    <property type="term" value="F:ATP binding"/>
    <property type="evidence" value="ECO:0007669"/>
    <property type="project" value="UniProtKB-KW"/>
</dbReference>
<keyword evidence="2" id="KW-0677">Repeat</keyword>
<dbReference type="Proteomes" id="UP000631114">
    <property type="component" value="Unassembled WGS sequence"/>
</dbReference>
<dbReference type="PROSITE" id="PS00871">
    <property type="entry name" value="CLPAB_2"/>
    <property type="match status" value="1"/>
</dbReference>
<dbReference type="EMBL" id="JADFTS010000008">
    <property type="protein sequence ID" value="KAF9595074.1"/>
    <property type="molecule type" value="Genomic_DNA"/>
</dbReference>
<dbReference type="PRINTS" id="PR00300">
    <property type="entry name" value="CLPPROTEASEA"/>
</dbReference>
<dbReference type="InterPro" id="IPR003959">
    <property type="entry name" value="ATPase_AAA_core"/>
</dbReference>
<evidence type="ECO:0000256" key="3">
    <source>
        <dbReference type="ARBA" id="ARBA00022741"/>
    </source>
</evidence>
<evidence type="ECO:0000256" key="1">
    <source>
        <dbReference type="ARBA" id="ARBA00022528"/>
    </source>
</evidence>
<feature type="domain" description="ATPase AAA-type core" evidence="6">
    <location>
        <begin position="36"/>
        <end position="95"/>
    </location>
</feature>
<dbReference type="GO" id="GO:0016887">
    <property type="term" value="F:ATP hydrolysis activity"/>
    <property type="evidence" value="ECO:0007669"/>
    <property type="project" value="InterPro"/>
</dbReference>
<organism evidence="7 8">
    <name type="scientific">Coptis chinensis</name>
    <dbReference type="NCBI Taxonomy" id="261450"/>
    <lineage>
        <taxon>Eukaryota</taxon>
        <taxon>Viridiplantae</taxon>
        <taxon>Streptophyta</taxon>
        <taxon>Embryophyta</taxon>
        <taxon>Tracheophyta</taxon>
        <taxon>Spermatophyta</taxon>
        <taxon>Magnoliopsida</taxon>
        <taxon>Ranunculales</taxon>
        <taxon>Ranunculaceae</taxon>
        <taxon>Coptidoideae</taxon>
        <taxon>Coptis</taxon>
    </lineage>
</organism>
<reference evidence="7 8" key="1">
    <citation type="submission" date="2020-10" db="EMBL/GenBank/DDBJ databases">
        <title>The Coptis chinensis genome and diversification of protoberbering-type alkaloids.</title>
        <authorList>
            <person name="Wang B."/>
            <person name="Shu S."/>
            <person name="Song C."/>
            <person name="Liu Y."/>
        </authorList>
    </citation>
    <scope>NUCLEOTIDE SEQUENCE [LARGE SCALE GENOMIC DNA]</scope>
    <source>
        <strain evidence="7">HL-2020</strain>
        <tissue evidence="7">Leaf</tissue>
    </source>
</reference>
<evidence type="ECO:0000256" key="5">
    <source>
        <dbReference type="ARBA" id="ARBA00023186"/>
    </source>
</evidence>
<dbReference type="Pfam" id="PF07724">
    <property type="entry name" value="AAA_2"/>
    <property type="match status" value="1"/>
</dbReference>
<dbReference type="InterPro" id="IPR001270">
    <property type="entry name" value="ClpA/B"/>
</dbReference>
<evidence type="ECO:0000256" key="4">
    <source>
        <dbReference type="ARBA" id="ARBA00022840"/>
    </source>
</evidence>
<dbReference type="PANTHER" id="PTHR11638">
    <property type="entry name" value="ATP-DEPENDENT CLP PROTEASE"/>
    <property type="match status" value="1"/>
</dbReference>
<evidence type="ECO:0000259" key="6">
    <source>
        <dbReference type="Pfam" id="PF07724"/>
    </source>
</evidence>
<evidence type="ECO:0000313" key="7">
    <source>
        <dbReference type="EMBL" id="KAF9595074.1"/>
    </source>
</evidence>
<dbReference type="SUPFAM" id="SSF52540">
    <property type="entry name" value="P-loop containing nucleoside triphosphate hydrolases"/>
    <property type="match status" value="1"/>
</dbReference>